<name>A0A7Y8KFE6_9PSED</name>
<dbReference type="Proteomes" id="UP000585226">
    <property type="component" value="Unassembled WGS sequence"/>
</dbReference>
<protein>
    <submittedName>
        <fullName evidence="1">Uncharacterized protein</fullName>
    </submittedName>
</protein>
<organism evidence="1 2">
    <name type="scientific">Pseudomonas reactans</name>
    <dbReference type="NCBI Taxonomy" id="117680"/>
    <lineage>
        <taxon>Bacteria</taxon>
        <taxon>Pseudomonadati</taxon>
        <taxon>Pseudomonadota</taxon>
        <taxon>Gammaproteobacteria</taxon>
        <taxon>Pseudomonadales</taxon>
        <taxon>Pseudomonadaceae</taxon>
        <taxon>Pseudomonas</taxon>
    </lineage>
</organism>
<accession>A0A7Y8KFE6</accession>
<gene>
    <name evidence="1" type="ORF">HX893_04555</name>
</gene>
<dbReference type="RefSeq" id="WP_177110368.1">
    <property type="nucleotide sequence ID" value="NZ_JACASB010000034.1"/>
</dbReference>
<dbReference type="AlphaFoldDB" id="A0A7Y8KFE6"/>
<sequence>MLIRSHSLPNINTDQTAIGLSKVKLSDNGQQMDVAVFSYNSAGSNGAKLDENANVAVASGSVPRALNRVPIRLKPNPLWINPETRLAYKYSPVKVPEPAHEGVSQSMRAVLLNRIETCRTLAGERSFSGDNSNWLSFIRGPQLNEAHFNQDTVPALVISGGSANKLAADLRNDYSLAWHPKNMRVGLDGRSDPVFLIVHKLDYPTYTSVLSDALESYPNLRIIGWDGGKLTGFGAARAAALGFADSLPWRPERLMMIDQDVVTTEQTRHSNPAVRRRVENLHQATNQPVVGFGVGYPTRQTPPLPFRDTEPPKPSDWDGPAEQFVSLRAPYRRNRGDGIYDPYMVAGGEDMLMSKKLGLSKEGRNTAQVQEKIIKKELKGPPDVPNTYWSEGRVQTLKALFEAEKNTLVAFEGESMTLDSLMSKFVVNGWVSSHPSVDSYTAAACIVERIILRLASESRV</sequence>
<dbReference type="EMBL" id="JACASD010000009">
    <property type="protein sequence ID" value="NWE87401.1"/>
    <property type="molecule type" value="Genomic_DNA"/>
</dbReference>
<comment type="caution">
    <text evidence="1">The sequence shown here is derived from an EMBL/GenBank/DDBJ whole genome shotgun (WGS) entry which is preliminary data.</text>
</comment>
<reference evidence="1 2" key="1">
    <citation type="submission" date="2020-04" db="EMBL/GenBank/DDBJ databases">
        <title>Molecular characterization of pseudomonads from Agaricus bisporus reveal novel blotch 2 pathogens in Western Europe.</title>
        <authorList>
            <person name="Taparia T."/>
            <person name="Krijger M."/>
            <person name="Haynes E."/>
            <person name="Elpinstone J.G."/>
            <person name="Noble R."/>
            <person name="Van Der Wolf J."/>
        </authorList>
    </citation>
    <scope>NUCLEOTIDE SEQUENCE [LARGE SCALE GENOMIC DNA]</scope>
    <source>
        <strain evidence="1 2">P8021</strain>
    </source>
</reference>
<proteinExistence type="predicted"/>
<evidence type="ECO:0000313" key="1">
    <source>
        <dbReference type="EMBL" id="NWE87401.1"/>
    </source>
</evidence>
<evidence type="ECO:0000313" key="2">
    <source>
        <dbReference type="Proteomes" id="UP000585226"/>
    </source>
</evidence>